<dbReference type="InterPro" id="IPR000073">
    <property type="entry name" value="AB_hydrolase_1"/>
</dbReference>
<dbReference type="PANTHER" id="PTHR42916:SF1">
    <property type="entry name" value="PROTEIN PHYLLO, CHLOROPLASTIC"/>
    <property type="match status" value="1"/>
</dbReference>
<keyword evidence="5" id="KW-0378">Hydrolase</keyword>
<comment type="pathway">
    <text evidence="3">Quinol/quinone metabolism; menaquinone biosynthesis.</text>
</comment>
<dbReference type="UniPathway" id="UPA00079"/>
<evidence type="ECO:0000313" key="5">
    <source>
        <dbReference type="EMBL" id="AKT36963.1"/>
    </source>
</evidence>
<dbReference type="Pfam" id="PF12697">
    <property type="entry name" value="Abhydrolase_6"/>
    <property type="match status" value="1"/>
</dbReference>
<protein>
    <recommendedName>
        <fullName evidence="3">Putative 2-succinyl-6-hydroxy-2,4-cyclohexadiene-1-carboxylate synthase</fullName>
        <shortName evidence="3">SHCHC synthase</shortName>
        <ecNumber evidence="3">4.2.99.20</ecNumber>
    </recommendedName>
</protein>
<dbReference type="Proteomes" id="UP000067626">
    <property type="component" value="Chromosome"/>
</dbReference>
<dbReference type="RefSeq" id="WP_050429401.1">
    <property type="nucleotide sequence ID" value="NZ_CP012159.1"/>
</dbReference>
<name>A0A0K1E8Q4_CHOCO</name>
<evidence type="ECO:0000313" key="6">
    <source>
        <dbReference type="Proteomes" id="UP000067626"/>
    </source>
</evidence>
<comment type="pathway">
    <text evidence="3">Quinol/quinone metabolism; 1,4-dihydroxy-2-naphthoate biosynthesis; 1,4-dihydroxy-2-naphthoate from chorismate: step 3/7.</text>
</comment>
<sequence length="286" mass="30912">MTTPAPAPSAPALHRQTHGSGPRLVLVHGFTQNGHGWADLPGALQHDHEVVRVDLPGHGRSSPAVGDLWDAADRLGDAGGRAAYLGYSLGGRVCLHLALARPDLVRALVLVGATPGIEDSDARAEREASDRRLADRLERIGVSAFLDEWLAQPLFSGLPHDTRSRAAREENTPTGLASALRHLGTGTQTPLWSRLHQLTMPILLITGARDEKFTSIARRMLPLLNTHAQPTPSSQRAPTARLDVIPDAGHAAHLERPDAFLPLLRHWLRKQEVTLANDAPPPLSPR</sequence>
<dbReference type="SUPFAM" id="SSF53474">
    <property type="entry name" value="alpha/beta-Hydrolases"/>
    <property type="match status" value="1"/>
</dbReference>
<organism evidence="5 6">
    <name type="scientific">Chondromyces crocatus</name>
    <dbReference type="NCBI Taxonomy" id="52"/>
    <lineage>
        <taxon>Bacteria</taxon>
        <taxon>Pseudomonadati</taxon>
        <taxon>Myxococcota</taxon>
        <taxon>Polyangia</taxon>
        <taxon>Polyangiales</taxon>
        <taxon>Polyangiaceae</taxon>
        <taxon>Chondromyces</taxon>
    </lineage>
</organism>
<keyword evidence="1 3" id="KW-0474">Menaquinone biosynthesis</keyword>
<dbReference type="EC" id="4.2.99.20" evidence="3"/>
<evidence type="ECO:0000256" key="2">
    <source>
        <dbReference type="ARBA" id="ARBA00023239"/>
    </source>
</evidence>
<dbReference type="STRING" id="52.CMC5_010840"/>
<dbReference type="GO" id="GO:0009234">
    <property type="term" value="P:menaquinone biosynthetic process"/>
    <property type="evidence" value="ECO:0007669"/>
    <property type="project" value="UniProtKB-UniRule"/>
</dbReference>
<gene>
    <name evidence="3" type="primary">menH</name>
    <name evidence="5" type="ORF">CMC5_010840</name>
</gene>
<comment type="similarity">
    <text evidence="3">Belongs to the AB hydrolase superfamily. MenH family.</text>
</comment>
<dbReference type="EMBL" id="CP012159">
    <property type="protein sequence ID" value="AKT36963.1"/>
    <property type="molecule type" value="Genomic_DNA"/>
</dbReference>
<evidence type="ECO:0000259" key="4">
    <source>
        <dbReference type="Pfam" id="PF12697"/>
    </source>
</evidence>
<evidence type="ECO:0000256" key="3">
    <source>
        <dbReference type="HAMAP-Rule" id="MF_01660"/>
    </source>
</evidence>
<dbReference type="AlphaFoldDB" id="A0A0K1E8Q4"/>
<keyword evidence="6" id="KW-1185">Reference proteome</keyword>
<accession>A0A0K1E8Q4</accession>
<dbReference type="OrthoDB" id="9804723at2"/>
<proteinExistence type="inferred from homology"/>
<comment type="catalytic activity">
    <reaction evidence="3">
        <text>5-enolpyruvoyl-6-hydroxy-2-succinyl-cyclohex-3-ene-1-carboxylate = (1R,6R)-6-hydroxy-2-succinyl-cyclohexa-2,4-diene-1-carboxylate + pyruvate</text>
        <dbReference type="Rhea" id="RHEA:25597"/>
        <dbReference type="ChEBI" id="CHEBI:15361"/>
        <dbReference type="ChEBI" id="CHEBI:58689"/>
        <dbReference type="ChEBI" id="CHEBI:58818"/>
        <dbReference type="EC" id="4.2.99.20"/>
    </reaction>
</comment>
<comment type="function">
    <text evidence="3">Catalyzes a proton abstraction reaction that results in 2,5-elimination of pyruvate from 2-succinyl-5-enolpyruvyl-6-hydroxy-3-cyclohexene-1-carboxylate (SEPHCHC) and the formation of 2-succinyl-6-hydroxy-2,4-cyclohexadiene-1-carboxylate (SHCHC).</text>
</comment>
<keyword evidence="2 3" id="KW-0456">Lyase</keyword>
<dbReference type="InterPro" id="IPR022485">
    <property type="entry name" value="SHCHC_synthase_MenH"/>
</dbReference>
<dbReference type="GO" id="GO:0070205">
    <property type="term" value="F:2-succinyl-6-hydroxy-2,4-cyclohexadiene-1-carboxylate synthase activity"/>
    <property type="evidence" value="ECO:0007669"/>
    <property type="project" value="UniProtKB-UniRule"/>
</dbReference>
<dbReference type="InterPro" id="IPR029058">
    <property type="entry name" value="AB_hydrolase_fold"/>
</dbReference>
<dbReference type="Gene3D" id="3.40.50.1820">
    <property type="entry name" value="alpha/beta hydrolase"/>
    <property type="match status" value="1"/>
</dbReference>
<dbReference type="GO" id="GO:0016787">
    <property type="term" value="F:hydrolase activity"/>
    <property type="evidence" value="ECO:0007669"/>
    <property type="project" value="UniProtKB-KW"/>
</dbReference>
<dbReference type="PANTHER" id="PTHR42916">
    <property type="entry name" value="2-SUCCINYL-5-ENOLPYRUVYL-6-HYDROXY-3-CYCLOHEXENE-1-CARBOXYLATE SYNTHASE"/>
    <property type="match status" value="1"/>
</dbReference>
<dbReference type="HAMAP" id="MF_01660">
    <property type="entry name" value="MenH"/>
    <property type="match status" value="1"/>
</dbReference>
<feature type="domain" description="AB hydrolase-1" evidence="4">
    <location>
        <begin position="24"/>
        <end position="261"/>
    </location>
</feature>
<comment type="subunit">
    <text evidence="3">Monomer.</text>
</comment>
<dbReference type="KEGG" id="ccro:CMC5_010840"/>
<reference evidence="5 6" key="1">
    <citation type="submission" date="2015-07" db="EMBL/GenBank/DDBJ databases">
        <title>Genome analysis of myxobacterium Chondromyces crocatus Cm c5 reveals a high potential for natural compound synthesis and the genetic basis for the loss of fruiting body formation.</title>
        <authorList>
            <person name="Zaburannyi N."/>
            <person name="Bunk B."/>
            <person name="Maier J."/>
            <person name="Overmann J."/>
            <person name="Mueller R."/>
        </authorList>
    </citation>
    <scope>NUCLEOTIDE SEQUENCE [LARGE SCALE GENOMIC DNA]</scope>
    <source>
        <strain evidence="5 6">Cm c5</strain>
    </source>
</reference>
<dbReference type="UniPathway" id="UPA01057">
    <property type="reaction ID" value="UER00900"/>
</dbReference>
<evidence type="ECO:0000256" key="1">
    <source>
        <dbReference type="ARBA" id="ARBA00022428"/>
    </source>
</evidence>